<dbReference type="AlphaFoldDB" id="A0A6J2PIZ6"/>
<evidence type="ECO:0000256" key="1">
    <source>
        <dbReference type="SAM" id="MobiDB-lite"/>
    </source>
</evidence>
<keyword evidence="2" id="KW-1185">Reference proteome</keyword>
<evidence type="ECO:0000313" key="2">
    <source>
        <dbReference type="Proteomes" id="UP000504630"/>
    </source>
</evidence>
<dbReference type="KEGG" id="cgob:115006881"/>
<sequence>MAGQGQQQQLRAYCSGSCGAGHQGDVGAGKRQQSLAGATITLSRRRLPERGAVPQTTTQCQRKVSQMTVRSGPVTMTNLSLLPLTLQIHWLPIGHTRTLSVPYIVNKDLSINHQHSQSDISADGTHVKARHEALQKLATFFHSPKPVEPAASSPDPETSPVAVKEEEVLVPEASSTQEIDFDPNVMLILPPPDLYADLTLE</sequence>
<dbReference type="OrthoDB" id="5986624at2759"/>
<evidence type="ECO:0000313" key="3">
    <source>
        <dbReference type="RefSeq" id="XP_029285339.1"/>
    </source>
</evidence>
<protein>
    <submittedName>
        <fullName evidence="3 4">Uncharacterized protein LOC115006881</fullName>
    </submittedName>
</protein>
<reference evidence="3 4" key="1">
    <citation type="submission" date="2025-04" db="UniProtKB">
        <authorList>
            <consortium name="RefSeq"/>
        </authorList>
    </citation>
    <scope>IDENTIFICATION</scope>
</reference>
<dbReference type="Proteomes" id="UP000504630">
    <property type="component" value="Chromosome 4"/>
</dbReference>
<gene>
    <name evidence="3 4" type="primary">LOC115006881</name>
</gene>
<accession>A0A6J2PIZ6</accession>
<dbReference type="RefSeq" id="XP_029285340.1">
    <property type="nucleotide sequence ID" value="XM_029429480.1"/>
</dbReference>
<dbReference type="RefSeq" id="XP_029285339.1">
    <property type="nucleotide sequence ID" value="XM_029429479.1"/>
</dbReference>
<name>A0A6J2PIZ6_COTGO</name>
<dbReference type="GeneID" id="115006881"/>
<evidence type="ECO:0000313" key="4">
    <source>
        <dbReference type="RefSeq" id="XP_029285340.1"/>
    </source>
</evidence>
<organism evidence="2 3">
    <name type="scientific">Cottoperca gobio</name>
    <name type="common">Frogmouth</name>
    <name type="synonym">Aphritis gobio</name>
    <dbReference type="NCBI Taxonomy" id="56716"/>
    <lineage>
        <taxon>Eukaryota</taxon>
        <taxon>Metazoa</taxon>
        <taxon>Chordata</taxon>
        <taxon>Craniata</taxon>
        <taxon>Vertebrata</taxon>
        <taxon>Euteleostomi</taxon>
        <taxon>Actinopterygii</taxon>
        <taxon>Neopterygii</taxon>
        <taxon>Teleostei</taxon>
        <taxon>Neoteleostei</taxon>
        <taxon>Acanthomorphata</taxon>
        <taxon>Eupercaria</taxon>
        <taxon>Perciformes</taxon>
        <taxon>Notothenioidei</taxon>
        <taxon>Bovichtidae</taxon>
        <taxon>Cottoperca</taxon>
    </lineage>
</organism>
<proteinExistence type="predicted"/>
<feature type="region of interest" description="Disordered" evidence="1">
    <location>
        <begin position="144"/>
        <end position="166"/>
    </location>
</feature>